<dbReference type="SUPFAM" id="SSF53383">
    <property type="entry name" value="PLP-dependent transferases"/>
    <property type="match status" value="2"/>
</dbReference>
<protein>
    <recommendedName>
        <fullName evidence="3">glycine dehydrogenase (aminomethyl-transferring)</fullName>
        <ecNumber evidence="3">1.4.4.2</ecNumber>
    </recommendedName>
</protein>
<dbReference type="SUPFAM" id="SSF48452">
    <property type="entry name" value="TPR-like"/>
    <property type="match status" value="1"/>
</dbReference>
<dbReference type="EC" id="1.4.4.2" evidence="3"/>
<feature type="domain" description="Glycine cleavage system P-protein N-terminal" evidence="9">
    <location>
        <begin position="815"/>
        <end position="1094"/>
    </location>
</feature>
<dbReference type="InterPro" id="IPR011990">
    <property type="entry name" value="TPR-like_helical_dom_sf"/>
</dbReference>
<dbReference type="Gene3D" id="3.40.640.10">
    <property type="entry name" value="Type I PLP-dependent aspartate aminotransferase-like (Major domain)"/>
    <property type="match status" value="2"/>
</dbReference>
<dbReference type="GO" id="GO:0030170">
    <property type="term" value="F:pyridoxal phosphate binding"/>
    <property type="evidence" value="ECO:0007669"/>
    <property type="project" value="TreeGrafter"/>
</dbReference>
<keyword evidence="5" id="KW-0560">Oxidoreductase</keyword>
<evidence type="ECO:0000313" key="11">
    <source>
        <dbReference type="EMBL" id="RHY95415.1"/>
    </source>
</evidence>
<accession>A0A397EJL6</accession>
<comment type="caution">
    <text evidence="11">The sequence shown here is derived from an EMBL/GenBank/DDBJ whole genome shotgun (WGS) entry which is preliminary data.</text>
</comment>
<dbReference type="InterPro" id="IPR015421">
    <property type="entry name" value="PyrdxlP-dep_Trfase_major"/>
</dbReference>
<dbReference type="Pfam" id="PF02347">
    <property type="entry name" value="GDC-P"/>
    <property type="match status" value="2"/>
</dbReference>
<dbReference type="GO" id="GO:0016594">
    <property type="term" value="F:glycine binding"/>
    <property type="evidence" value="ECO:0007669"/>
    <property type="project" value="TreeGrafter"/>
</dbReference>
<feature type="region of interest" description="Disordered" evidence="8">
    <location>
        <begin position="230"/>
        <end position="251"/>
    </location>
</feature>
<dbReference type="GO" id="GO:0005739">
    <property type="term" value="C:mitochondrion"/>
    <property type="evidence" value="ECO:0007669"/>
    <property type="project" value="TreeGrafter"/>
</dbReference>
<dbReference type="PANTHER" id="PTHR11773:SF1">
    <property type="entry name" value="GLYCINE DEHYDROGENASE (DECARBOXYLATING), MITOCHONDRIAL"/>
    <property type="match status" value="1"/>
</dbReference>
<evidence type="ECO:0000256" key="7">
    <source>
        <dbReference type="PIRSR" id="PIRSR603437-50"/>
    </source>
</evidence>
<dbReference type="SMART" id="SM00028">
    <property type="entry name" value="TPR"/>
    <property type="match status" value="3"/>
</dbReference>
<dbReference type="FunFam" id="3.40.640.10:FF:000005">
    <property type="entry name" value="Glycine dehydrogenase (decarboxylating), mitochondrial"/>
    <property type="match status" value="1"/>
</dbReference>
<feature type="domain" description="Glycine cleavage system P-protein N-terminal" evidence="9">
    <location>
        <begin position="361"/>
        <end position="790"/>
    </location>
</feature>
<evidence type="ECO:0000256" key="1">
    <source>
        <dbReference type="ARBA" id="ARBA00001933"/>
    </source>
</evidence>
<dbReference type="NCBIfam" id="TIGR00461">
    <property type="entry name" value="gcvP"/>
    <property type="match status" value="1"/>
</dbReference>
<comment type="catalytic activity">
    <reaction evidence="6">
        <text>N(6)-[(R)-lipoyl]-L-lysyl-[glycine-cleavage complex H protein] + glycine + H(+) = N(6)-[(R)-S(8)-aminomethyldihydrolipoyl]-L-lysyl-[glycine-cleavage complex H protein] + CO2</text>
        <dbReference type="Rhea" id="RHEA:24304"/>
        <dbReference type="Rhea" id="RHEA-COMP:10494"/>
        <dbReference type="Rhea" id="RHEA-COMP:10495"/>
        <dbReference type="ChEBI" id="CHEBI:15378"/>
        <dbReference type="ChEBI" id="CHEBI:16526"/>
        <dbReference type="ChEBI" id="CHEBI:57305"/>
        <dbReference type="ChEBI" id="CHEBI:83099"/>
        <dbReference type="ChEBI" id="CHEBI:83143"/>
        <dbReference type="EC" id="1.4.4.2"/>
    </reaction>
</comment>
<keyword evidence="4 7" id="KW-0663">Pyridoxal phosphate</keyword>
<comment type="cofactor">
    <cofactor evidence="1 7">
        <name>pyridoxal 5'-phosphate</name>
        <dbReference type="ChEBI" id="CHEBI:597326"/>
    </cofactor>
</comment>
<dbReference type="InterPro" id="IPR015424">
    <property type="entry name" value="PyrdxlP-dep_Trfase"/>
</dbReference>
<evidence type="ECO:0000259" key="10">
    <source>
        <dbReference type="Pfam" id="PF21478"/>
    </source>
</evidence>
<feature type="modified residue" description="N6-(pyridoxal phosphate)lysine" evidence="7">
    <location>
        <position position="1062"/>
    </location>
</feature>
<evidence type="ECO:0000256" key="2">
    <source>
        <dbReference type="ARBA" id="ARBA00010756"/>
    </source>
</evidence>
<feature type="domain" description="Glycine dehydrogenase C-terminal" evidence="10">
    <location>
        <begin position="1140"/>
        <end position="1260"/>
    </location>
</feature>
<reference evidence="11 12" key="1">
    <citation type="submission" date="2018-08" db="EMBL/GenBank/DDBJ databases">
        <title>Aphanomyces genome sequencing and annotation.</title>
        <authorList>
            <person name="Minardi D."/>
            <person name="Oidtmann B."/>
            <person name="Van Der Giezen M."/>
            <person name="Studholme D.J."/>
        </authorList>
    </citation>
    <scope>NUCLEOTIDE SEQUENCE [LARGE SCALE GENOMIC DNA]</scope>
    <source>
        <strain evidence="11 12">197901</strain>
    </source>
</reference>
<evidence type="ECO:0000256" key="6">
    <source>
        <dbReference type="ARBA" id="ARBA00049026"/>
    </source>
</evidence>
<evidence type="ECO:0000259" key="9">
    <source>
        <dbReference type="Pfam" id="PF02347"/>
    </source>
</evidence>
<proteinExistence type="inferred from homology"/>
<dbReference type="InterPro" id="IPR003437">
    <property type="entry name" value="GcvP"/>
</dbReference>
<evidence type="ECO:0000256" key="8">
    <source>
        <dbReference type="SAM" id="MobiDB-lite"/>
    </source>
</evidence>
<evidence type="ECO:0000256" key="5">
    <source>
        <dbReference type="ARBA" id="ARBA00023002"/>
    </source>
</evidence>
<dbReference type="InterPro" id="IPR015422">
    <property type="entry name" value="PyrdxlP-dep_Trfase_small"/>
</dbReference>
<dbReference type="InterPro" id="IPR019734">
    <property type="entry name" value="TPR_rpt"/>
</dbReference>
<sequence length="1323" mass="143879">MMAAADHKARGNAAFQLGHFAEAIDCYSLALDRDGDPAWNAAILCNRAFARLQLCSPDEAVLAEGDCSSVLLLNPVNIKALFRRAQARMVLGNLTDAKADLESIVAMEPGNPQANASLDIVRVQLAAQTKNGMFNPEFQAQLLNNTAQVRVLPPAAPLRLKSPRQDKANATKSHRYNEDFAEALRQCSIVAHNEAQSHATRDQEVAKAAWDDLQALELTVTKSARGLSKQVNKHAKRVPTQAKPLVTSTAQPAPIKAHTDALWAQLLEDERKTRSVYKSKVRSKKAYGYQLWQQLEARASKDFQLHMMSPQNILQFRMSTELYPWNPMELGRDTETKSKASHVSRVFSTVDAYRLTDQFARRHIGAGEEDTAVMLQKIGVNSIEELIGKTVPSEIRLTKPLDLPEALSESQAFAALKKIASQNKTYKSFIGAGFNDTLTPFVIKRNVLENPGWYTAYTPYQAEVSQGRLEMLLNFQTMVSDLTGFPVAGASLLDEATAAAEAMALCNGAFNGKRAKFFVSRDVHPQNLAVLETRAEGFGIELVVGNPLTDLDFSTKEYSGALLQYPNTFGSVEDYTKLTDAAKANQSLVVVATDLLALTHLKNPAEFGADIAVGSAQRFGVPLMFGGPHAGFIATSEKYHRKLPGRIIGVSKDSRGERALRMAMQTREQHIRRDKATSNICTAQALLANMAASYAIYHGPDGLRKIAARANLFAATLAAGVRSHTKATLVHDHFFDTVEIDLAGSGLSGTDVQRRANAHEINVRVISDSRVSVSFGESAELSDVGKLLYALGATEVVSAAALDALKPAAAKVQASSIPASLQRTSPFLEHRVFNSKHSETELMRYLKSLEDKDLALNTSMISLGSCTMKLNAVAELEPVSWPEFTNVHPFAPEDQTLGYLEMIDTLHKALAEITGFAAVSSQPNSGAQGEYAGLLAIRAFHKANGDHHRNVCLIPVSAHGTNPASAVMAGMKVVVVKSDDSGNIDRVDLEEKAKKHAHELGAFMITYPSTFGVFEEGVKDMCDLIHKHGGQVYMDGANMNAQVGLCNPGGIGADVCHLNLHKTFCIPHGGGGPGVGSIGVAAHLAPYLPGNPVVLTGGEGNHVVKKANLAVSAGPFGSAGILPISWMYIHMLGEQGLVKATSHAILHANYMAKTLEDHYDIVFRGKNGTCAHEFIIDIRPFKAHGIVEEDVAKRLQDFGFHSPTMSWPVVGTLMIEPTESENLAEMNRFCQSMILIRQEIEDVVQGKIAVEDSPLKHAPHTVDVVTANSWDRKYSRTQAAFPAPWHNEGKTKAFWPTVGRVDNVFGDRNLVCSCPPLDSYIEE</sequence>
<evidence type="ECO:0000313" key="12">
    <source>
        <dbReference type="Proteomes" id="UP000266196"/>
    </source>
</evidence>
<dbReference type="NCBIfam" id="NF001696">
    <property type="entry name" value="PRK00451.1"/>
    <property type="match status" value="1"/>
</dbReference>
<evidence type="ECO:0000256" key="3">
    <source>
        <dbReference type="ARBA" id="ARBA00012134"/>
    </source>
</evidence>
<dbReference type="VEuPathDB" id="FungiDB:H257_01765"/>
<dbReference type="VEuPathDB" id="FungiDB:H257_01766"/>
<dbReference type="GO" id="GO:0019464">
    <property type="term" value="P:glycine decarboxylation via glycine cleavage system"/>
    <property type="evidence" value="ECO:0007669"/>
    <property type="project" value="TreeGrafter"/>
</dbReference>
<dbReference type="GO" id="GO:0004375">
    <property type="term" value="F:glycine dehydrogenase (decarboxylating) activity"/>
    <property type="evidence" value="ECO:0007669"/>
    <property type="project" value="UniProtKB-EC"/>
</dbReference>
<dbReference type="PANTHER" id="PTHR11773">
    <property type="entry name" value="GLYCINE DEHYDROGENASE, DECARBOXYLATING"/>
    <property type="match status" value="1"/>
</dbReference>
<dbReference type="InterPro" id="IPR049316">
    <property type="entry name" value="GDC-P_C"/>
</dbReference>
<dbReference type="InterPro" id="IPR020581">
    <property type="entry name" value="GDC_P"/>
</dbReference>
<dbReference type="Gene3D" id="1.25.40.10">
    <property type="entry name" value="Tetratricopeptide repeat domain"/>
    <property type="match status" value="1"/>
</dbReference>
<name>A0A397EJL6_APHAT</name>
<evidence type="ECO:0000256" key="4">
    <source>
        <dbReference type="ARBA" id="ARBA00022898"/>
    </source>
</evidence>
<dbReference type="Proteomes" id="UP000266196">
    <property type="component" value="Unassembled WGS sequence"/>
</dbReference>
<dbReference type="Pfam" id="PF21478">
    <property type="entry name" value="GcvP2_C"/>
    <property type="match status" value="1"/>
</dbReference>
<dbReference type="EMBL" id="QUTE01016850">
    <property type="protein sequence ID" value="RHY95415.1"/>
    <property type="molecule type" value="Genomic_DNA"/>
</dbReference>
<gene>
    <name evidence="11" type="ORF">DYB31_000792</name>
</gene>
<dbReference type="InterPro" id="IPR049315">
    <property type="entry name" value="GDC-P_N"/>
</dbReference>
<dbReference type="GO" id="GO:0005960">
    <property type="term" value="C:glycine cleavage complex"/>
    <property type="evidence" value="ECO:0007669"/>
    <property type="project" value="TreeGrafter"/>
</dbReference>
<dbReference type="FunFam" id="3.40.640.10:FF:000007">
    <property type="entry name" value="glycine dehydrogenase (Decarboxylating), mitochondrial"/>
    <property type="match status" value="1"/>
</dbReference>
<dbReference type="HAMAP" id="MF_00711">
    <property type="entry name" value="GcvP"/>
    <property type="match status" value="1"/>
</dbReference>
<dbReference type="Gene3D" id="3.90.1150.10">
    <property type="entry name" value="Aspartate Aminotransferase, domain 1"/>
    <property type="match status" value="2"/>
</dbReference>
<organism evidence="11 12">
    <name type="scientific">Aphanomyces astaci</name>
    <name type="common">Crayfish plague agent</name>
    <dbReference type="NCBI Taxonomy" id="112090"/>
    <lineage>
        <taxon>Eukaryota</taxon>
        <taxon>Sar</taxon>
        <taxon>Stramenopiles</taxon>
        <taxon>Oomycota</taxon>
        <taxon>Saprolegniomycetes</taxon>
        <taxon>Saprolegniales</taxon>
        <taxon>Verrucalvaceae</taxon>
        <taxon>Aphanomyces</taxon>
    </lineage>
</organism>
<comment type="similarity">
    <text evidence="2">Belongs to the GcvP family.</text>
</comment>
<dbReference type="CDD" id="cd00613">
    <property type="entry name" value="GDC-P"/>
    <property type="match status" value="2"/>
</dbReference>